<protein>
    <submittedName>
        <fullName evidence="1">Uncharacterized protein</fullName>
    </submittedName>
</protein>
<sequence>MEAFVGGLRELGDLDELLTPFKATEKSVETYSSDLLLGLVFKPFSWLFDILMFIRSRLCIEGLLFEAFIEL</sequence>
<evidence type="ECO:0000313" key="1">
    <source>
        <dbReference type="EMBL" id="OAY33543.1"/>
    </source>
</evidence>
<dbReference type="EMBL" id="CM004399">
    <property type="protein sequence ID" value="OAY33544.1"/>
    <property type="molecule type" value="Genomic_DNA"/>
</dbReference>
<reference evidence="1" key="1">
    <citation type="submission" date="2016-02" db="EMBL/GenBank/DDBJ databases">
        <title>WGS assembly of Manihot esculenta.</title>
        <authorList>
            <person name="Bredeson J.V."/>
            <person name="Prochnik S.E."/>
            <person name="Lyons J.B."/>
            <person name="Schmutz J."/>
            <person name="Grimwood J."/>
            <person name="Vrebalov J."/>
            <person name="Bart R.S."/>
            <person name="Amuge T."/>
            <person name="Ferguson M.E."/>
            <person name="Green R."/>
            <person name="Putnam N."/>
            <person name="Stites J."/>
            <person name="Rounsley S."/>
            <person name="Rokhsar D.S."/>
        </authorList>
    </citation>
    <scope>NUCLEOTIDE SEQUENCE [LARGE SCALE GENOMIC DNA]</scope>
    <source>
        <tissue evidence="1">Leaf</tissue>
    </source>
</reference>
<proteinExistence type="predicted"/>
<dbReference type="AlphaFoldDB" id="A0A251JIP0"/>
<dbReference type="EMBL" id="CM004399">
    <property type="protein sequence ID" value="OAY33543.1"/>
    <property type="molecule type" value="Genomic_DNA"/>
</dbReference>
<organism evidence="1">
    <name type="scientific">Manihot esculenta</name>
    <name type="common">Cassava</name>
    <name type="synonym">Jatropha manihot</name>
    <dbReference type="NCBI Taxonomy" id="3983"/>
    <lineage>
        <taxon>Eukaryota</taxon>
        <taxon>Viridiplantae</taxon>
        <taxon>Streptophyta</taxon>
        <taxon>Embryophyta</taxon>
        <taxon>Tracheophyta</taxon>
        <taxon>Spermatophyta</taxon>
        <taxon>Magnoliopsida</taxon>
        <taxon>eudicotyledons</taxon>
        <taxon>Gunneridae</taxon>
        <taxon>Pentapetalae</taxon>
        <taxon>rosids</taxon>
        <taxon>fabids</taxon>
        <taxon>Malpighiales</taxon>
        <taxon>Euphorbiaceae</taxon>
        <taxon>Crotonoideae</taxon>
        <taxon>Manihoteae</taxon>
        <taxon>Manihot</taxon>
    </lineage>
</organism>
<accession>A0A251JIP0</accession>
<gene>
    <name evidence="1" type="ORF">MANES_13G105600</name>
</gene>
<name>A0A251JIP0_MANES</name>